<gene>
    <name evidence="1" type="ordered locus">Dole_2270</name>
</gene>
<dbReference type="HOGENOM" id="CLU_185169_0_0_7"/>
<dbReference type="Proteomes" id="UP000008561">
    <property type="component" value="Chromosome"/>
</dbReference>
<dbReference type="AlphaFoldDB" id="A8ZUY4"/>
<organism evidence="1 2">
    <name type="scientific">Desulfosudis oleivorans (strain DSM 6200 / JCM 39069 / Hxd3)</name>
    <name type="common">Desulfococcus oleovorans</name>
    <dbReference type="NCBI Taxonomy" id="96561"/>
    <lineage>
        <taxon>Bacteria</taxon>
        <taxon>Pseudomonadati</taxon>
        <taxon>Thermodesulfobacteriota</taxon>
        <taxon>Desulfobacteria</taxon>
        <taxon>Desulfobacterales</taxon>
        <taxon>Desulfosudaceae</taxon>
        <taxon>Desulfosudis</taxon>
    </lineage>
</organism>
<dbReference type="KEGG" id="dol:Dole_2270"/>
<reference evidence="1 2" key="1">
    <citation type="submission" date="2007-10" db="EMBL/GenBank/DDBJ databases">
        <title>Complete sequence of Desulfococcus oleovorans Hxd3.</title>
        <authorList>
            <consortium name="US DOE Joint Genome Institute"/>
            <person name="Copeland A."/>
            <person name="Lucas S."/>
            <person name="Lapidus A."/>
            <person name="Barry K."/>
            <person name="Glavina del Rio T."/>
            <person name="Dalin E."/>
            <person name="Tice H."/>
            <person name="Pitluck S."/>
            <person name="Kiss H."/>
            <person name="Brettin T."/>
            <person name="Bruce D."/>
            <person name="Detter J.C."/>
            <person name="Han C."/>
            <person name="Schmutz J."/>
            <person name="Larimer F."/>
            <person name="Land M."/>
            <person name="Hauser L."/>
            <person name="Kyrpides N."/>
            <person name="Kim E."/>
            <person name="Wawrik B."/>
            <person name="Richardson P."/>
        </authorList>
    </citation>
    <scope>NUCLEOTIDE SEQUENCE [LARGE SCALE GENOMIC DNA]</scope>
    <source>
        <strain evidence="2">DSM 6200 / JCM 39069 / Hxd3</strain>
    </source>
</reference>
<dbReference type="STRING" id="96561.Dole_2270"/>
<sequence>MFMHFIIPLEKMSIEDKLQAIEVIWADLASTPENIPSPSWHADVLRAREKRISEGASSFLDITEAKKAVRDLLK</sequence>
<evidence type="ECO:0008006" key="3">
    <source>
        <dbReference type="Google" id="ProtNLM"/>
    </source>
</evidence>
<name>A8ZUY4_DESOH</name>
<dbReference type="EMBL" id="CP000859">
    <property type="protein sequence ID" value="ABW68074.1"/>
    <property type="molecule type" value="Genomic_DNA"/>
</dbReference>
<evidence type="ECO:0000313" key="1">
    <source>
        <dbReference type="EMBL" id="ABW68074.1"/>
    </source>
</evidence>
<keyword evidence="2" id="KW-1185">Reference proteome</keyword>
<dbReference type="eggNOG" id="ENOG5033ARN">
    <property type="taxonomic scope" value="Bacteria"/>
</dbReference>
<dbReference type="InterPro" id="IPR013406">
    <property type="entry name" value="CHP02574_addiction_mod"/>
</dbReference>
<proteinExistence type="predicted"/>
<evidence type="ECO:0000313" key="2">
    <source>
        <dbReference type="Proteomes" id="UP000008561"/>
    </source>
</evidence>
<accession>A8ZUY4</accession>
<protein>
    <recommendedName>
        <fullName evidence="3">Addiction module antitoxin RelB</fullName>
    </recommendedName>
</protein>
<dbReference type="Pfam" id="PF09720">
    <property type="entry name" value="Unstab_antitox"/>
    <property type="match status" value="1"/>
</dbReference>